<accession>A0A1M7Y567</accession>
<organism evidence="7 8">
    <name type="scientific">Desulfopila aestuarii DSM 18488</name>
    <dbReference type="NCBI Taxonomy" id="1121416"/>
    <lineage>
        <taxon>Bacteria</taxon>
        <taxon>Pseudomonadati</taxon>
        <taxon>Thermodesulfobacteriota</taxon>
        <taxon>Desulfobulbia</taxon>
        <taxon>Desulfobulbales</taxon>
        <taxon>Desulfocapsaceae</taxon>
        <taxon>Desulfopila</taxon>
    </lineage>
</organism>
<evidence type="ECO:0000313" key="8">
    <source>
        <dbReference type="Proteomes" id="UP000184603"/>
    </source>
</evidence>
<dbReference type="InterPro" id="IPR009908">
    <property type="entry name" value="Methylamine_util_MauE"/>
</dbReference>
<sequence>MEPKGSGSKRRTTWLDRGARWLLAGIFLYACLPKLLDPALFANVIAAYGLLPTFLLLPVAIVLPLVELLAALLLLMNRKAGLWLTAVLLGIFIAVLSYGIHLGLDIDCGCFSAEDPEHTAFSGLRTALIRDLLLLIPLTYGFWHSFSKLSTQHGEQR</sequence>
<evidence type="ECO:0000256" key="2">
    <source>
        <dbReference type="ARBA" id="ARBA00022692"/>
    </source>
</evidence>
<proteinExistence type="predicted"/>
<keyword evidence="2 5" id="KW-0812">Transmembrane</keyword>
<dbReference type="OrthoDB" id="5420183at2"/>
<feature type="domain" description="Methylamine utilisation protein MauE" evidence="6">
    <location>
        <begin position="14"/>
        <end position="143"/>
    </location>
</feature>
<reference evidence="7 8" key="1">
    <citation type="submission" date="2016-12" db="EMBL/GenBank/DDBJ databases">
        <authorList>
            <person name="Song W.-J."/>
            <person name="Kurnit D.M."/>
        </authorList>
    </citation>
    <scope>NUCLEOTIDE SEQUENCE [LARGE SCALE GENOMIC DNA]</scope>
    <source>
        <strain evidence="7 8">DSM 18488</strain>
    </source>
</reference>
<dbReference type="Pfam" id="PF07291">
    <property type="entry name" value="MauE"/>
    <property type="match status" value="1"/>
</dbReference>
<dbReference type="Proteomes" id="UP000184603">
    <property type="component" value="Unassembled WGS sequence"/>
</dbReference>
<protein>
    <submittedName>
        <fullName evidence="7">Methylamine utilisation protein MauE</fullName>
    </submittedName>
</protein>
<evidence type="ECO:0000256" key="5">
    <source>
        <dbReference type="SAM" id="Phobius"/>
    </source>
</evidence>
<dbReference type="PROSITE" id="PS51257">
    <property type="entry name" value="PROKAR_LIPOPROTEIN"/>
    <property type="match status" value="1"/>
</dbReference>
<feature type="transmembrane region" description="Helical" evidence="5">
    <location>
        <begin position="82"/>
        <end position="104"/>
    </location>
</feature>
<dbReference type="GO" id="GO:0016020">
    <property type="term" value="C:membrane"/>
    <property type="evidence" value="ECO:0007669"/>
    <property type="project" value="UniProtKB-SubCell"/>
</dbReference>
<keyword evidence="4 5" id="KW-0472">Membrane</keyword>
<evidence type="ECO:0000256" key="1">
    <source>
        <dbReference type="ARBA" id="ARBA00004141"/>
    </source>
</evidence>
<evidence type="ECO:0000256" key="3">
    <source>
        <dbReference type="ARBA" id="ARBA00022989"/>
    </source>
</evidence>
<evidence type="ECO:0000313" key="7">
    <source>
        <dbReference type="EMBL" id="SHO47380.1"/>
    </source>
</evidence>
<keyword evidence="3 5" id="KW-1133">Transmembrane helix</keyword>
<dbReference type="AlphaFoldDB" id="A0A1M7Y567"/>
<evidence type="ECO:0000256" key="4">
    <source>
        <dbReference type="ARBA" id="ARBA00023136"/>
    </source>
</evidence>
<dbReference type="GO" id="GO:0030416">
    <property type="term" value="P:methylamine metabolic process"/>
    <property type="evidence" value="ECO:0007669"/>
    <property type="project" value="InterPro"/>
</dbReference>
<keyword evidence="8" id="KW-1185">Reference proteome</keyword>
<name>A0A1M7Y567_9BACT</name>
<dbReference type="STRING" id="1121416.SAMN02745220_01850"/>
<feature type="transmembrane region" description="Helical" evidence="5">
    <location>
        <begin position="21"/>
        <end position="48"/>
    </location>
</feature>
<feature type="transmembrane region" description="Helical" evidence="5">
    <location>
        <begin position="54"/>
        <end position="75"/>
    </location>
</feature>
<dbReference type="EMBL" id="FRFE01000007">
    <property type="protein sequence ID" value="SHO47380.1"/>
    <property type="molecule type" value="Genomic_DNA"/>
</dbReference>
<dbReference type="UniPathway" id="UPA00895"/>
<feature type="transmembrane region" description="Helical" evidence="5">
    <location>
        <begin position="124"/>
        <end position="143"/>
    </location>
</feature>
<comment type="subcellular location">
    <subcellularLocation>
        <location evidence="1">Membrane</location>
        <topology evidence="1">Multi-pass membrane protein</topology>
    </subcellularLocation>
</comment>
<evidence type="ECO:0000259" key="6">
    <source>
        <dbReference type="Pfam" id="PF07291"/>
    </source>
</evidence>
<dbReference type="RefSeq" id="WP_073613164.1">
    <property type="nucleotide sequence ID" value="NZ_FRFE01000007.1"/>
</dbReference>
<gene>
    <name evidence="7" type="ORF">SAMN02745220_01850</name>
</gene>